<dbReference type="AlphaFoldDB" id="A0A6J7AR01"/>
<organism evidence="2">
    <name type="scientific">freshwater metagenome</name>
    <dbReference type="NCBI Taxonomy" id="449393"/>
    <lineage>
        <taxon>unclassified sequences</taxon>
        <taxon>metagenomes</taxon>
        <taxon>ecological metagenomes</taxon>
    </lineage>
</organism>
<proteinExistence type="predicted"/>
<dbReference type="EMBL" id="CAEZYR010000113">
    <property type="protein sequence ID" value="CAB4762057.1"/>
    <property type="molecule type" value="Genomic_DNA"/>
</dbReference>
<protein>
    <submittedName>
        <fullName evidence="2">Unannotated protein</fullName>
    </submittedName>
</protein>
<gene>
    <name evidence="1" type="ORF">UFOPK2754_02474</name>
    <name evidence="2" type="ORF">UFOPK3139_02072</name>
    <name evidence="3" type="ORF">UFOPK3543_02293</name>
    <name evidence="4" type="ORF">UFOPK3967_03093</name>
</gene>
<dbReference type="EMBL" id="CAFABA010000095">
    <property type="protein sequence ID" value="CAB4834399.1"/>
    <property type="molecule type" value="Genomic_DNA"/>
</dbReference>
<accession>A0A6J7AR01</accession>
<dbReference type="EMBL" id="CAFBOS010000309">
    <property type="protein sequence ID" value="CAB5026492.1"/>
    <property type="molecule type" value="Genomic_DNA"/>
</dbReference>
<sequence length="65" mass="6906">MAKNSDTFRKGSKVLAAIDLRGVPSGTEGVIRMVAGITWTRYRVDFANGVTLGSIDGSHLRGRAA</sequence>
<reference evidence="2" key="1">
    <citation type="submission" date="2020-05" db="EMBL/GenBank/DDBJ databases">
        <authorList>
            <person name="Chiriac C."/>
            <person name="Salcher M."/>
            <person name="Ghai R."/>
            <person name="Kavagutti S V."/>
        </authorList>
    </citation>
    <scope>NUCLEOTIDE SEQUENCE</scope>
</reference>
<dbReference type="EMBL" id="CAFBMH010000107">
    <property type="protein sequence ID" value="CAB4924706.1"/>
    <property type="molecule type" value="Genomic_DNA"/>
</dbReference>
<evidence type="ECO:0000313" key="4">
    <source>
        <dbReference type="EMBL" id="CAB5026492.1"/>
    </source>
</evidence>
<name>A0A6J7AR01_9ZZZZ</name>
<evidence type="ECO:0000313" key="1">
    <source>
        <dbReference type="EMBL" id="CAB4762057.1"/>
    </source>
</evidence>
<evidence type="ECO:0000313" key="2">
    <source>
        <dbReference type="EMBL" id="CAB4834399.1"/>
    </source>
</evidence>
<evidence type="ECO:0000313" key="3">
    <source>
        <dbReference type="EMBL" id="CAB4924706.1"/>
    </source>
</evidence>